<evidence type="ECO:0000256" key="9">
    <source>
        <dbReference type="SAM" id="Phobius"/>
    </source>
</evidence>
<feature type="transmembrane region" description="Helical" evidence="9">
    <location>
        <begin position="154"/>
        <end position="179"/>
    </location>
</feature>
<dbReference type="AlphaFoldDB" id="A0A3P9AES7"/>
<dbReference type="Gene3D" id="2.60.220.50">
    <property type="match status" value="1"/>
</dbReference>
<dbReference type="Ensembl" id="ENSELUT00000030277.3">
    <property type="protein sequence ID" value="ENSELUP00000039185.3"/>
    <property type="gene ID" value="ENSELUG00000019258.3"/>
</dbReference>
<feature type="transmembrane region" description="Helical" evidence="9">
    <location>
        <begin position="314"/>
        <end position="338"/>
    </location>
</feature>
<protein>
    <recommendedName>
        <fullName evidence="14">Adhesion G protein-coupled receptor F7</fullName>
    </recommendedName>
</protein>
<dbReference type="InterPro" id="IPR057244">
    <property type="entry name" value="GAIN_B"/>
</dbReference>
<feature type="transmembrane region" description="Helical" evidence="9">
    <location>
        <begin position="389"/>
        <end position="414"/>
    </location>
</feature>
<keyword evidence="5 9" id="KW-1133">Transmembrane helix</keyword>
<feature type="transmembrane region" description="Helical" evidence="9">
    <location>
        <begin position="191"/>
        <end position="213"/>
    </location>
</feature>
<proteinExistence type="inferred from homology"/>
<keyword evidence="13" id="KW-1185">Reference proteome</keyword>
<name>A0A3P9AES7_ESOLU</name>
<keyword evidence="4" id="KW-0732">Signal</keyword>
<dbReference type="Bgee" id="ENSELUG00000019258">
    <property type="expression patterns" value="Expressed in pharyngeal gill and 2 other cell types or tissues"/>
</dbReference>
<evidence type="ECO:0000313" key="13">
    <source>
        <dbReference type="Proteomes" id="UP000265140"/>
    </source>
</evidence>
<dbReference type="GO" id="GO:0007166">
    <property type="term" value="P:cell surface receptor signaling pathway"/>
    <property type="evidence" value="ECO:0007669"/>
    <property type="project" value="InterPro"/>
</dbReference>
<evidence type="ECO:0000256" key="5">
    <source>
        <dbReference type="ARBA" id="ARBA00022989"/>
    </source>
</evidence>
<feature type="domain" description="GAIN-B" evidence="10">
    <location>
        <begin position="9"/>
        <end position="151"/>
    </location>
</feature>
<evidence type="ECO:0000256" key="2">
    <source>
        <dbReference type="ARBA" id="ARBA00007343"/>
    </source>
</evidence>
<reference evidence="12" key="2">
    <citation type="submission" date="2020-02" db="EMBL/GenBank/DDBJ databases">
        <title>Esox lucius (northern pike) genome, fEsoLuc1, primary haplotype.</title>
        <authorList>
            <person name="Myers G."/>
            <person name="Karagic N."/>
            <person name="Meyer A."/>
            <person name="Pippel M."/>
            <person name="Reichard M."/>
            <person name="Winkler S."/>
            <person name="Tracey A."/>
            <person name="Sims Y."/>
            <person name="Howe K."/>
            <person name="Rhie A."/>
            <person name="Formenti G."/>
            <person name="Durbin R."/>
            <person name="Fedrigo O."/>
            <person name="Jarvis E.D."/>
        </authorList>
    </citation>
    <scope>NUCLEOTIDE SEQUENCE [LARGE SCALE GENOMIC DNA]</scope>
</reference>
<feature type="transmembrane region" description="Helical" evidence="9">
    <location>
        <begin position="233"/>
        <end position="255"/>
    </location>
</feature>
<evidence type="ECO:0000256" key="8">
    <source>
        <dbReference type="ARBA" id="ARBA00023180"/>
    </source>
</evidence>
<evidence type="ECO:0000259" key="10">
    <source>
        <dbReference type="PROSITE" id="PS50221"/>
    </source>
</evidence>
<evidence type="ECO:0000259" key="11">
    <source>
        <dbReference type="PROSITE" id="PS50261"/>
    </source>
</evidence>
<keyword evidence="7" id="KW-1015">Disulfide bond</keyword>
<accession>A0A3P9AES7</accession>
<comment type="subcellular location">
    <subcellularLocation>
        <location evidence="1">Membrane</location>
        <topology evidence="1">Multi-pass membrane protein</topology>
    </subcellularLocation>
</comment>
<dbReference type="InterPro" id="IPR000832">
    <property type="entry name" value="GPCR_2_secretin-like"/>
</dbReference>
<organism evidence="12 13">
    <name type="scientific">Esox lucius</name>
    <name type="common">Northern pike</name>
    <dbReference type="NCBI Taxonomy" id="8010"/>
    <lineage>
        <taxon>Eukaryota</taxon>
        <taxon>Metazoa</taxon>
        <taxon>Chordata</taxon>
        <taxon>Craniata</taxon>
        <taxon>Vertebrata</taxon>
        <taxon>Euteleostomi</taxon>
        <taxon>Actinopterygii</taxon>
        <taxon>Neopterygii</taxon>
        <taxon>Teleostei</taxon>
        <taxon>Protacanthopterygii</taxon>
        <taxon>Esociformes</taxon>
        <taxon>Esocidae</taxon>
        <taxon>Esox</taxon>
    </lineage>
</organism>
<dbReference type="GO" id="GO:0007189">
    <property type="term" value="P:adenylate cyclase-activating G protein-coupled receptor signaling pathway"/>
    <property type="evidence" value="ECO:0007669"/>
    <property type="project" value="TreeGrafter"/>
</dbReference>
<dbReference type="GeneTree" id="ENSGT00940000154603"/>
<keyword evidence="8" id="KW-0325">Glycoprotein</keyword>
<dbReference type="InterPro" id="IPR046338">
    <property type="entry name" value="GAIN_dom_sf"/>
</dbReference>
<reference evidence="12" key="4">
    <citation type="submission" date="2025-09" db="UniProtKB">
        <authorList>
            <consortium name="Ensembl"/>
        </authorList>
    </citation>
    <scope>IDENTIFICATION</scope>
</reference>
<dbReference type="PANTHER" id="PTHR45813:SF4">
    <property type="entry name" value="ADHESION G PROTEIN-COUPLED RECEPTOR F5"/>
    <property type="match status" value="1"/>
</dbReference>
<dbReference type="FunFam" id="1.20.1070.10:FF:000058">
    <property type="entry name" value="Adhesion G protein-coupled receptor F5"/>
    <property type="match status" value="1"/>
</dbReference>
<feature type="transmembrane region" description="Helical" evidence="9">
    <location>
        <begin position="359"/>
        <end position="383"/>
    </location>
</feature>
<feature type="transmembrane region" description="Helical" evidence="9">
    <location>
        <begin position="267"/>
        <end position="294"/>
    </location>
</feature>
<dbReference type="PRINTS" id="PR01695">
    <property type="entry name" value="IGHEPTARCPTR"/>
</dbReference>
<sequence>PQGMIIKKPTSFLNRFYLFLNNGFNLNSSVQIDISTLNSSFNSITTIAFASMNNVLPIRKSSLNDNISSINGEVVLVKSNTTINNVTFRFDVLNKTLGNPQCVFWNFTHFDGLGGWDDTGCQLQSNGNGMVTCNCNHITSFSILMSPDAPDDPVLSYITFIGVGISMGSLVLCLIIEAIVWNAVTRNNTSYIRHVAIVNIAVSLLIADIWFIIGASISEQDPLPVSSCNAATFFIHFFYLALFFWMLITGLLLLYRTVMVFSHMSKSSMLAIGYTVGYVAPLIIAVITVAATAPGNAYIREGGPCWLNWYQSKALLAFVIPALIIVAINLVILIVVLYKMLRRGVGDTTQSDEKNAFVVIARCLAILTPIFGLTWGLGVGIMVDPTNRGINIVFALFNSLQVTMYLYIFTLATLTDIKHHLQNSISMIKIYLVPQRVSSFWFSRIQPITSCFTNLETNVNSFFFTTHGIHQSCFTVCR</sequence>
<evidence type="ECO:0000313" key="12">
    <source>
        <dbReference type="Ensembl" id="ENSELUP00000039185.3"/>
    </source>
</evidence>
<dbReference type="Pfam" id="PF00002">
    <property type="entry name" value="7tm_2"/>
    <property type="match status" value="1"/>
</dbReference>
<dbReference type="GO" id="GO:0016020">
    <property type="term" value="C:membrane"/>
    <property type="evidence" value="ECO:0007669"/>
    <property type="project" value="UniProtKB-SubCell"/>
</dbReference>
<evidence type="ECO:0000256" key="7">
    <source>
        <dbReference type="ARBA" id="ARBA00023157"/>
    </source>
</evidence>
<evidence type="ECO:0000256" key="1">
    <source>
        <dbReference type="ARBA" id="ARBA00004141"/>
    </source>
</evidence>
<dbReference type="PANTHER" id="PTHR45813">
    <property type="entry name" value="IG-LIKE DOMAIN-CONTAINING PROTEIN"/>
    <property type="match status" value="1"/>
</dbReference>
<dbReference type="InterPro" id="IPR000203">
    <property type="entry name" value="GPS"/>
</dbReference>
<dbReference type="InterPro" id="IPR008078">
    <property type="entry name" value="GPCR_2_Ig-hepta-like_rcpt"/>
</dbReference>
<evidence type="ECO:0000256" key="3">
    <source>
        <dbReference type="ARBA" id="ARBA00022692"/>
    </source>
</evidence>
<keyword evidence="6 9" id="KW-0472">Membrane</keyword>
<dbReference type="InParanoid" id="A0A3P9AES7"/>
<dbReference type="SMART" id="SM00303">
    <property type="entry name" value="GPS"/>
    <property type="match status" value="1"/>
</dbReference>
<dbReference type="Pfam" id="PF01825">
    <property type="entry name" value="GPS"/>
    <property type="match status" value="1"/>
</dbReference>
<evidence type="ECO:0000256" key="4">
    <source>
        <dbReference type="ARBA" id="ARBA00022729"/>
    </source>
</evidence>
<dbReference type="GO" id="GO:0004930">
    <property type="term" value="F:G protein-coupled receptor activity"/>
    <property type="evidence" value="ECO:0007669"/>
    <property type="project" value="InterPro"/>
</dbReference>
<dbReference type="OMA" id="AIIWHRV"/>
<dbReference type="PRINTS" id="PR00249">
    <property type="entry name" value="GPCRSECRETIN"/>
</dbReference>
<keyword evidence="3 9" id="KW-0812">Transmembrane</keyword>
<comment type="similarity">
    <text evidence="2">Belongs to the G-protein coupled receptor 2 family. Adhesion G-protein coupled receptor (ADGR) subfamily.</text>
</comment>
<dbReference type="InterPro" id="IPR051587">
    <property type="entry name" value="Adhesion_GPCR"/>
</dbReference>
<reference evidence="13" key="1">
    <citation type="journal article" date="2014" name="PLoS ONE">
        <title>The genome and linkage map of the northern pike (Esox lucius): conserved synteny revealed between the salmonid sister group and the Neoteleostei.</title>
        <authorList>
            <person name="Rondeau E.B."/>
            <person name="Minkley D.R."/>
            <person name="Leong J.S."/>
            <person name="Messmer A.M."/>
            <person name="Jantzen J.R."/>
            <person name="von Schalburg K.R."/>
            <person name="Lemon C."/>
            <person name="Bird N.H."/>
            <person name="Koop B.F."/>
        </authorList>
    </citation>
    <scope>NUCLEOTIDE SEQUENCE</scope>
</reference>
<dbReference type="Proteomes" id="UP000265140">
    <property type="component" value="Chromosome 5"/>
</dbReference>
<evidence type="ECO:0008006" key="14">
    <source>
        <dbReference type="Google" id="ProtNLM"/>
    </source>
</evidence>
<reference evidence="12" key="3">
    <citation type="submission" date="2025-08" db="UniProtKB">
        <authorList>
            <consortium name="Ensembl"/>
        </authorList>
    </citation>
    <scope>IDENTIFICATION</scope>
</reference>
<dbReference type="InterPro" id="IPR017981">
    <property type="entry name" value="GPCR_2-like_7TM"/>
</dbReference>
<evidence type="ECO:0000256" key="6">
    <source>
        <dbReference type="ARBA" id="ARBA00023136"/>
    </source>
</evidence>
<dbReference type="Gene3D" id="1.20.1070.10">
    <property type="entry name" value="Rhodopsin 7-helix transmembrane proteins"/>
    <property type="match status" value="1"/>
</dbReference>
<dbReference type="PROSITE" id="PS50221">
    <property type="entry name" value="GAIN_B"/>
    <property type="match status" value="1"/>
</dbReference>
<feature type="domain" description="G-protein coupled receptors family 2 profile 2" evidence="11">
    <location>
        <begin position="155"/>
        <end position="416"/>
    </location>
</feature>
<dbReference type="PROSITE" id="PS50261">
    <property type="entry name" value="G_PROTEIN_RECEP_F2_4"/>
    <property type="match status" value="1"/>
</dbReference>